<dbReference type="AlphaFoldDB" id="A0A1E3VSJ2"/>
<evidence type="ECO:0000313" key="3">
    <source>
        <dbReference type="Proteomes" id="UP000095042"/>
    </source>
</evidence>
<dbReference type="SUPFAM" id="SSF55826">
    <property type="entry name" value="YbaK/ProRS associated domain"/>
    <property type="match status" value="1"/>
</dbReference>
<sequence length="156" mass="16947">MAIAPTVAKYLAAKNVKYDVLQHERTPSSGRAAAASHIPGDRLAKAVLLRDAHGYALALLPASHHIRLSELKRQFGDDVEFASEQEIVELFDDCVDGAVPAVGECYGLDVVVDEDINSKPEIYFEAGDHATLVHMSRADFTALTPTAQLGHFSRPH</sequence>
<dbReference type="Pfam" id="PF04073">
    <property type="entry name" value="tRNA_edit"/>
    <property type="match status" value="1"/>
</dbReference>
<dbReference type="OrthoDB" id="9786549at2"/>
<dbReference type="Gene3D" id="3.90.960.10">
    <property type="entry name" value="YbaK/aminoacyl-tRNA synthetase-associated domain"/>
    <property type="match status" value="1"/>
</dbReference>
<dbReference type="InterPro" id="IPR036754">
    <property type="entry name" value="YbaK/aa-tRNA-synt-asso_dom_sf"/>
</dbReference>
<evidence type="ECO:0000259" key="1">
    <source>
        <dbReference type="Pfam" id="PF04073"/>
    </source>
</evidence>
<gene>
    <name evidence="2" type="ORF">AUC71_04550</name>
</gene>
<protein>
    <recommendedName>
        <fullName evidence="1">YbaK/aminoacyl-tRNA synthetase-associated domain-containing protein</fullName>
    </recommendedName>
</protein>
<dbReference type="InterPro" id="IPR007214">
    <property type="entry name" value="YbaK/aa-tRNA-synth-assoc-dom"/>
</dbReference>
<evidence type="ECO:0000313" key="2">
    <source>
        <dbReference type="EMBL" id="ODR96241.1"/>
    </source>
</evidence>
<dbReference type="GO" id="GO:0002161">
    <property type="term" value="F:aminoacyl-tRNA deacylase activity"/>
    <property type="evidence" value="ECO:0007669"/>
    <property type="project" value="InterPro"/>
</dbReference>
<dbReference type="Proteomes" id="UP000095042">
    <property type="component" value="Unassembled WGS sequence"/>
</dbReference>
<dbReference type="RefSeq" id="WP_069625112.1">
    <property type="nucleotide sequence ID" value="NZ_LPWD01000458.1"/>
</dbReference>
<name>A0A1E3VSJ2_9HYPH</name>
<dbReference type="EMBL" id="LPWD01000458">
    <property type="protein sequence ID" value="ODR96241.1"/>
    <property type="molecule type" value="Genomic_DNA"/>
</dbReference>
<comment type="caution">
    <text evidence="2">The sequence shown here is derived from an EMBL/GenBank/DDBJ whole genome shotgun (WGS) entry which is preliminary data.</text>
</comment>
<reference evidence="2 3" key="1">
    <citation type="journal article" date="2016" name="Environ. Microbiol.">
        <title>New Methyloceanibacter diversity from North Sea sediments includes methanotroph containing solely the soluble methane monooxygenase.</title>
        <authorList>
            <person name="Vekeman B."/>
            <person name="Kerckhof F.M."/>
            <person name="Cremers G."/>
            <person name="de Vos P."/>
            <person name="Vandamme P."/>
            <person name="Boon N."/>
            <person name="Op den Camp H.J."/>
            <person name="Heylen K."/>
        </authorList>
    </citation>
    <scope>NUCLEOTIDE SEQUENCE [LARGE SCALE GENOMIC DNA]</scope>
    <source>
        <strain evidence="2 3">R-67177</strain>
    </source>
</reference>
<feature type="domain" description="YbaK/aminoacyl-tRNA synthetase-associated" evidence="1">
    <location>
        <begin position="23"/>
        <end position="141"/>
    </location>
</feature>
<dbReference type="CDD" id="cd04332">
    <property type="entry name" value="YbaK_like"/>
    <property type="match status" value="1"/>
</dbReference>
<accession>A0A1E3VSJ2</accession>
<proteinExistence type="predicted"/>
<organism evidence="2 3">
    <name type="scientific">Methyloceanibacter marginalis</name>
    <dbReference type="NCBI Taxonomy" id="1774971"/>
    <lineage>
        <taxon>Bacteria</taxon>
        <taxon>Pseudomonadati</taxon>
        <taxon>Pseudomonadota</taxon>
        <taxon>Alphaproteobacteria</taxon>
        <taxon>Hyphomicrobiales</taxon>
        <taxon>Hyphomicrobiaceae</taxon>
        <taxon>Methyloceanibacter</taxon>
    </lineage>
</organism>
<keyword evidence="3" id="KW-1185">Reference proteome</keyword>